<organism evidence="1 2">
    <name type="scientific">Liparis tanakae</name>
    <name type="common">Tanaka's snailfish</name>
    <dbReference type="NCBI Taxonomy" id="230148"/>
    <lineage>
        <taxon>Eukaryota</taxon>
        <taxon>Metazoa</taxon>
        <taxon>Chordata</taxon>
        <taxon>Craniata</taxon>
        <taxon>Vertebrata</taxon>
        <taxon>Euteleostomi</taxon>
        <taxon>Actinopterygii</taxon>
        <taxon>Neopterygii</taxon>
        <taxon>Teleostei</taxon>
        <taxon>Neoteleostei</taxon>
        <taxon>Acanthomorphata</taxon>
        <taxon>Eupercaria</taxon>
        <taxon>Perciformes</taxon>
        <taxon>Cottioidei</taxon>
        <taxon>Cottales</taxon>
        <taxon>Liparidae</taxon>
        <taxon>Liparis</taxon>
    </lineage>
</organism>
<reference evidence="1 2" key="1">
    <citation type="submission" date="2019-03" db="EMBL/GenBank/DDBJ databases">
        <title>First draft genome of Liparis tanakae, snailfish: a comprehensive survey of snailfish specific genes.</title>
        <authorList>
            <person name="Kim W."/>
            <person name="Song I."/>
            <person name="Jeong J.-H."/>
            <person name="Kim D."/>
            <person name="Kim S."/>
            <person name="Ryu S."/>
            <person name="Song J.Y."/>
            <person name="Lee S.K."/>
        </authorList>
    </citation>
    <scope>NUCLEOTIDE SEQUENCE [LARGE SCALE GENOMIC DNA]</scope>
    <source>
        <tissue evidence="1">Muscle</tissue>
    </source>
</reference>
<gene>
    <name evidence="1" type="ORF">EYF80_062557</name>
</gene>
<evidence type="ECO:0000313" key="1">
    <source>
        <dbReference type="EMBL" id="TNN27299.1"/>
    </source>
</evidence>
<comment type="caution">
    <text evidence="1">The sequence shown here is derived from an EMBL/GenBank/DDBJ whole genome shotgun (WGS) entry which is preliminary data.</text>
</comment>
<dbReference type="Proteomes" id="UP000314294">
    <property type="component" value="Unassembled WGS sequence"/>
</dbReference>
<sequence>MPALFSAQACHSAEPVISQLTRHMAKPVASTAVDMVGSRRRVEVGLDEDLEDLVSGLWSLVSGLWSLLCSLV</sequence>
<dbReference type="EMBL" id="SRLO01008520">
    <property type="protein sequence ID" value="TNN27299.1"/>
    <property type="molecule type" value="Genomic_DNA"/>
</dbReference>
<dbReference type="AlphaFoldDB" id="A0A4Z2EEK4"/>
<proteinExistence type="predicted"/>
<accession>A0A4Z2EEK4</accession>
<keyword evidence="2" id="KW-1185">Reference proteome</keyword>
<name>A0A4Z2EEK4_9TELE</name>
<protein>
    <submittedName>
        <fullName evidence="1">Uncharacterized protein</fullName>
    </submittedName>
</protein>
<evidence type="ECO:0000313" key="2">
    <source>
        <dbReference type="Proteomes" id="UP000314294"/>
    </source>
</evidence>